<name>A0A1D1W8Y3_RAMVA</name>
<keyword evidence="1" id="KW-0812">Transmembrane</keyword>
<dbReference type="Proteomes" id="UP000186922">
    <property type="component" value="Unassembled WGS sequence"/>
</dbReference>
<feature type="transmembrane region" description="Helical" evidence="1">
    <location>
        <begin position="136"/>
        <end position="157"/>
    </location>
</feature>
<evidence type="ECO:0000256" key="1">
    <source>
        <dbReference type="SAM" id="Phobius"/>
    </source>
</evidence>
<gene>
    <name evidence="2" type="primary">RvY_19300</name>
    <name evidence="2" type="synonym">RvY_19300.1</name>
    <name evidence="2" type="ORF">RvY_19300-1</name>
</gene>
<evidence type="ECO:0000313" key="2">
    <source>
        <dbReference type="EMBL" id="GAV09821.1"/>
    </source>
</evidence>
<evidence type="ECO:0000313" key="3">
    <source>
        <dbReference type="Proteomes" id="UP000186922"/>
    </source>
</evidence>
<feature type="transmembrane region" description="Helical" evidence="1">
    <location>
        <begin position="64"/>
        <end position="84"/>
    </location>
</feature>
<dbReference type="AlphaFoldDB" id="A0A1D1W8Y3"/>
<feature type="transmembrane region" description="Helical" evidence="1">
    <location>
        <begin position="104"/>
        <end position="129"/>
    </location>
</feature>
<keyword evidence="3" id="KW-1185">Reference proteome</keyword>
<sequence length="249" mass="26948">MKFVNAVTGEKPAVDSDKLLTDSSAEANIPIVVAIQVGQDVATAPAVKPVVKGWGRCMETHLKIFNVLTIISSLAHLMVGVFALDACSTAAYNYLFNVTQPYGGFWFALNIFMLAIYTCFAGVSGLVGVAHGAPRYLFWALFAMLFSGFSLGIRTVGRYFCQSPDRYRWNPVGEIWQLVTTTAAPTATPATPAVPTTIAPPADTEDLIFLTDRLRMVLDNVFYMNVAGVVVLIITSALVVKKRRLTGSA</sequence>
<reference evidence="2 3" key="1">
    <citation type="journal article" date="2016" name="Nat. Commun.">
        <title>Extremotolerant tardigrade genome and improved radiotolerance of human cultured cells by tardigrade-unique protein.</title>
        <authorList>
            <person name="Hashimoto T."/>
            <person name="Horikawa D.D."/>
            <person name="Saito Y."/>
            <person name="Kuwahara H."/>
            <person name="Kozuka-Hata H."/>
            <person name="Shin-I T."/>
            <person name="Minakuchi Y."/>
            <person name="Ohishi K."/>
            <person name="Motoyama A."/>
            <person name="Aizu T."/>
            <person name="Enomoto A."/>
            <person name="Kondo K."/>
            <person name="Tanaka S."/>
            <person name="Hara Y."/>
            <person name="Koshikawa S."/>
            <person name="Sagara H."/>
            <person name="Miura T."/>
            <person name="Yokobori S."/>
            <person name="Miyagawa K."/>
            <person name="Suzuki Y."/>
            <person name="Kubo T."/>
            <person name="Oyama M."/>
            <person name="Kohara Y."/>
            <person name="Fujiyama A."/>
            <person name="Arakawa K."/>
            <person name="Katayama T."/>
            <person name="Toyoda A."/>
            <person name="Kunieda T."/>
        </authorList>
    </citation>
    <scope>NUCLEOTIDE SEQUENCE [LARGE SCALE GENOMIC DNA]</scope>
    <source>
        <strain evidence="2 3">YOKOZUNA-1</strain>
    </source>
</reference>
<comment type="caution">
    <text evidence="2">The sequence shown here is derived from an EMBL/GenBank/DDBJ whole genome shotgun (WGS) entry which is preliminary data.</text>
</comment>
<dbReference type="EMBL" id="BDGG01000029">
    <property type="protein sequence ID" value="GAV09821.1"/>
    <property type="molecule type" value="Genomic_DNA"/>
</dbReference>
<keyword evidence="1" id="KW-0472">Membrane</keyword>
<protein>
    <submittedName>
        <fullName evidence="2">Uncharacterized protein</fullName>
    </submittedName>
</protein>
<organism evidence="2 3">
    <name type="scientific">Ramazzottius varieornatus</name>
    <name type="common">Water bear</name>
    <name type="synonym">Tardigrade</name>
    <dbReference type="NCBI Taxonomy" id="947166"/>
    <lineage>
        <taxon>Eukaryota</taxon>
        <taxon>Metazoa</taxon>
        <taxon>Ecdysozoa</taxon>
        <taxon>Tardigrada</taxon>
        <taxon>Eutardigrada</taxon>
        <taxon>Parachela</taxon>
        <taxon>Hypsibioidea</taxon>
        <taxon>Ramazzottiidae</taxon>
        <taxon>Ramazzottius</taxon>
    </lineage>
</organism>
<feature type="transmembrane region" description="Helical" evidence="1">
    <location>
        <begin position="221"/>
        <end position="240"/>
    </location>
</feature>
<keyword evidence="1" id="KW-1133">Transmembrane helix</keyword>
<proteinExistence type="predicted"/>
<accession>A0A1D1W8Y3</accession>